<dbReference type="InterPro" id="IPR007792">
    <property type="entry name" value="T4SS_VirB3/TrbD/AvhB"/>
</dbReference>
<gene>
    <name evidence="6" type="ORF">HW542_15470</name>
</gene>
<evidence type="ECO:0000256" key="4">
    <source>
        <dbReference type="ARBA" id="ARBA00023136"/>
    </source>
</evidence>
<keyword evidence="4 5" id="KW-0472">Membrane</keyword>
<evidence type="ECO:0000256" key="2">
    <source>
        <dbReference type="ARBA" id="ARBA00022692"/>
    </source>
</evidence>
<name>A0ABX2P9S2_9PROT</name>
<keyword evidence="7" id="KW-1185">Reference proteome</keyword>
<accession>A0ABX2P9S2</accession>
<dbReference type="NCBIfam" id="NF010395">
    <property type="entry name" value="PRK13823.1"/>
    <property type="match status" value="1"/>
</dbReference>
<keyword evidence="2 5" id="KW-0812">Transmembrane</keyword>
<dbReference type="Proteomes" id="UP001516351">
    <property type="component" value="Unassembled WGS sequence"/>
</dbReference>
<comment type="caution">
    <text evidence="6">The sequence shown here is derived from an EMBL/GenBank/DDBJ whole genome shotgun (WGS) entry which is preliminary data.</text>
</comment>
<evidence type="ECO:0000256" key="1">
    <source>
        <dbReference type="ARBA" id="ARBA00004370"/>
    </source>
</evidence>
<evidence type="ECO:0000313" key="7">
    <source>
        <dbReference type="Proteomes" id="UP001516351"/>
    </source>
</evidence>
<evidence type="ECO:0000313" key="6">
    <source>
        <dbReference type="EMBL" id="NVN48199.1"/>
    </source>
</evidence>
<proteinExistence type="predicted"/>
<comment type="subcellular location">
    <subcellularLocation>
        <location evidence="1">Membrane</location>
    </subcellularLocation>
</comment>
<dbReference type="Pfam" id="PF05101">
    <property type="entry name" value="VirB3"/>
    <property type="match status" value="1"/>
</dbReference>
<evidence type="ECO:0000256" key="3">
    <source>
        <dbReference type="ARBA" id="ARBA00022989"/>
    </source>
</evidence>
<reference evidence="6 7" key="1">
    <citation type="submission" date="2020-06" db="EMBL/GenBank/DDBJ databases">
        <title>Synonyms of Asaia species.</title>
        <authorList>
            <person name="Sombolestani A."/>
        </authorList>
    </citation>
    <scope>NUCLEOTIDE SEQUENCE [LARGE SCALE GENOMIC DNA]</scope>
    <source>
        <strain evidence="6 7">LMG 27047</strain>
    </source>
</reference>
<evidence type="ECO:0000256" key="5">
    <source>
        <dbReference type="SAM" id="Phobius"/>
    </source>
</evidence>
<protein>
    <submittedName>
        <fullName evidence="6">VirB3 family type IV secretion system protein</fullName>
    </submittedName>
</protein>
<keyword evidence="3 5" id="KW-1133">Transmembrane helix</keyword>
<dbReference type="EMBL" id="JABXXV010000011">
    <property type="protein sequence ID" value="NVN48199.1"/>
    <property type="molecule type" value="Genomic_DNA"/>
</dbReference>
<feature type="transmembrane region" description="Helical" evidence="5">
    <location>
        <begin position="26"/>
        <end position="59"/>
    </location>
</feature>
<dbReference type="RefSeq" id="WP_267311304.1">
    <property type="nucleotide sequence ID" value="NZ_JABXXV010000011.1"/>
</dbReference>
<sequence>MLRLTPMYRALHRPNLLMGGERKPVLILIIISVGLSVSSLNIVAFLVSAFLWVAGIFYLRLMAKNDPFLIGVYIRSLKYKGYYSPRSKFSCKL</sequence>
<organism evidence="6 7">
    <name type="scientific">Asaia spathodeae</name>
    <dbReference type="NCBI Taxonomy" id="657016"/>
    <lineage>
        <taxon>Bacteria</taxon>
        <taxon>Pseudomonadati</taxon>
        <taxon>Pseudomonadota</taxon>
        <taxon>Alphaproteobacteria</taxon>
        <taxon>Acetobacterales</taxon>
        <taxon>Acetobacteraceae</taxon>
        <taxon>Asaia</taxon>
    </lineage>
</organism>